<accession>A0A2N0Q974</accession>
<organism evidence="2 3">
    <name type="scientific">Rhizophagus irregularis</name>
    <dbReference type="NCBI Taxonomy" id="588596"/>
    <lineage>
        <taxon>Eukaryota</taxon>
        <taxon>Fungi</taxon>
        <taxon>Fungi incertae sedis</taxon>
        <taxon>Mucoromycota</taxon>
        <taxon>Glomeromycotina</taxon>
        <taxon>Glomeromycetes</taxon>
        <taxon>Glomerales</taxon>
        <taxon>Glomeraceae</taxon>
        <taxon>Rhizophagus</taxon>
    </lineage>
</organism>
<protein>
    <submittedName>
        <fullName evidence="2">Uncharacterized protein</fullName>
    </submittedName>
</protein>
<keyword evidence="1" id="KW-0472">Membrane</keyword>
<gene>
    <name evidence="2" type="ORF">RhiirA5_408053</name>
</gene>
<evidence type="ECO:0000256" key="1">
    <source>
        <dbReference type="SAM" id="Phobius"/>
    </source>
</evidence>
<sequence length="217" mass="24660">MSALVLQNKALWHIFEDFTVSILLNTCFLIYAIRNQFSKISNELSAHMTKINGILTAEIKKNKTRNVSITAEIERLLTDVYKKLSTEVNTKIANELSTRLFEVNSTLMFGIEYIRIYLSSSSNSSPSSSGSSDLSQKFANIISVIWEQFTDIFDRIKSANDYSLDQMCAIVSVDILSRLEMGVIGKDTIKGFYHGENISSKNLEKIGAWIDHYYLYH</sequence>
<reference evidence="2 3" key="2">
    <citation type="submission" date="2017-09" db="EMBL/GenBank/DDBJ databases">
        <title>Extensive intraspecific genome diversity in a model arbuscular mycorrhizal fungus.</title>
        <authorList>
            <person name="Chen E.C."/>
            <person name="Morin E."/>
            <person name="Beaudet D."/>
            <person name="Noel J."/>
            <person name="Ndikumana S."/>
            <person name="Charron P."/>
            <person name="St-Onge C."/>
            <person name="Giorgi J."/>
            <person name="Grigoriev I.V."/>
            <person name="Roux C."/>
            <person name="Martin F.M."/>
            <person name="Corradi N."/>
        </authorList>
    </citation>
    <scope>NUCLEOTIDE SEQUENCE [LARGE SCALE GENOMIC DNA]</scope>
    <source>
        <strain evidence="2 3">A5</strain>
    </source>
</reference>
<dbReference type="VEuPathDB" id="FungiDB:RhiirA1_542023"/>
<dbReference type="VEuPathDB" id="FungiDB:RhiirA1_447868"/>
<proteinExistence type="predicted"/>
<keyword evidence="1" id="KW-0812">Transmembrane</keyword>
<dbReference type="VEuPathDB" id="FungiDB:FUN_023473"/>
<dbReference type="AlphaFoldDB" id="A0A2N0Q974"/>
<dbReference type="VEuPathDB" id="FungiDB:RhiirFUN_010535"/>
<reference evidence="2 3" key="1">
    <citation type="submission" date="2016-04" db="EMBL/GenBank/DDBJ databases">
        <title>Genome analyses suggest a sexual origin of heterokaryosis in a supposedly ancient asexual fungus.</title>
        <authorList>
            <person name="Ropars J."/>
            <person name="Sedzielewska K."/>
            <person name="Noel J."/>
            <person name="Charron P."/>
            <person name="Farinelli L."/>
            <person name="Marton T."/>
            <person name="Kruger M."/>
            <person name="Pelin A."/>
            <person name="Brachmann A."/>
            <person name="Corradi N."/>
        </authorList>
    </citation>
    <scope>NUCLEOTIDE SEQUENCE [LARGE SCALE GENOMIC DNA]</scope>
    <source>
        <strain evidence="2 3">A5</strain>
    </source>
</reference>
<name>A0A2N0Q974_9GLOM</name>
<evidence type="ECO:0000313" key="2">
    <source>
        <dbReference type="EMBL" id="PKC15559.1"/>
    </source>
</evidence>
<dbReference type="EMBL" id="LLXJ01000082">
    <property type="protein sequence ID" value="PKC15559.1"/>
    <property type="molecule type" value="Genomic_DNA"/>
</dbReference>
<comment type="caution">
    <text evidence="2">The sequence shown here is derived from an EMBL/GenBank/DDBJ whole genome shotgun (WGS) entry which is preliminary data.</text>
</comment>
<keyword evidence="1" id="KW-1133">Transmembrane helix</keyword>
<dbReference type="VEuPathDB" id="FungiDB:FUN_004894"/>
<dbReference type="Proteomes" id="UP000232722">
    <property type="component" value="Unassembled WGS sequence"/>
</dbReference>
<feature type="transmembrane region" description="Helical" evidence="1">
    <location>
        <begin position="12"/>
        <end position="33"/>
    </location>
</feature>
<evidence type="ECO:0000313" key="3">
    <source>
        <dbReference type="Proteomes" id="UP000232722"/>
    </source>
</evidence>